<evidence type="ECO:0000313" key="2">
    <source>
        <dbReference type="EMBL" id="CAI8615307.1"/>
    </source>
</evidence>
<evidence type="ECO:0000313" key="3">
    <source>
        <dbReference type="Proteomes" id="UP001157006"/>
    </source>
</evidence>
<name>A0AAV1AYR9_VICFA</name>
<accession>A0AAV1AYR9</accession>
<dbReference type="Proteomes" id="UP001157006">
    <property type="component" value="Chromosome 5"/>
</dbReference>
<feature type="region of interest" description="Disordered" evidence="1">
    <location>
        <begin position="75"/>
        <end position="94"/>
    </location>
</feature>
<proteinExistence type="predicted"/>
<dbReference type="EMBL" id="OX451740">
    <property type="protein sequence ID" value="CAI8615307.1"/>
    <property type="molecule type" value="Genomic_DNA"/>
</dbReference>
<sequence length="103" mass="12049">MESKLQKYVDAYFESQRGGVYFWLYFKLSKKQISFLFPNLYISQMDFLKFVYVGYLVDEKAVAYVEPKSPAPIENTPNKGRAMEADEYGVPHPDNAIRKEIIH</sequence>
<protein>
    <submittedName>
        <fullName evidence="2">Uncharacterized protein</fullName>
    </submittedName>
</protein>
<reference evidence="2 3" key="1">
    <citation type="submission" date="2023-01" db="EMBL/GenBank/DDBJ databases">
        <authorList>
            <person name="Kreplak J."/>
        </authorList>
    </citation>
    <scope>NUCLEOTIDE SEQUENCE [LARGE SCALE GENOMIC DNA]</scope>
</reference>
<evidence type="ECO:0000256" key="1">
    <source>
        <dbReference type="SAM" id="MobiDB-lite"/>
    </source>
</evidence>
<organism evidence="2 3">
    <name type="scientific">Vicia faba</name>
    <name type="common">Broad bean</name>
    <name type="synonym">Faba vulgaris</name>
    <dbReference type="NCBI Taxonomy" id="3906"/>
    <lineage>
        <taxon>Eukaryota</taxon>
        <taxon>Viridiplantae</taxon>
        <taxon>Streptophyta</taxon>
        <taxon>Embryophyta</taxon>
        <taxon>Tracheophyta</taxon>
        <taxon>Spermatophyta</taxon>
        <taxon>Magnoliopsida</taxon>
        <taxon>eudicotyledons</taxon>
        <taxon>Gunneridae</taxon>
        <taxon>Pentapetalae</taxon>
        <taxon>rosids</taxon>
        <taxon>fabids</taxon>
        <taxon>Fabales</taxon>
        <taxon>Fabaceae</taxon>
        <taxon>Papilionoideae</taxon>
        <taxon>50 kb inversion clade</taxon>
        <taxon>NPAAA clade</taxon>
        <taxon>Hologalegina</taxon>
        <taxon>IRL clade</taxon>
        <taxon>Fabeae</taxon>
        <taxon>Vicia</taxon>
    </lineage>
</organism>
<dbReference type="AlphaFoldDB" id="A0AAV1AYR9"/>
<keyword evidence="3" id="KW-1185">Reference proteome</keyword>
<gene>
    <name evidence="2" type="ORF">VFH_V172280</name>
</gene>